<protein>
    <recommendedName>
        <fullName evidence="1">DSBA-like thioredoxin domain-containing protein</fullName>
    </recommendedName>
</protein>
<dbReference type="KEGG" id="oho:Oweho_0399"/>
<sequence length="217" mass="24685">MSENKPTIFYVYDALCGWCYGFSPVINAFYEKHKEDYNFRVLSGGMVTGDRIGPISEVASYIKEGHLNVQDRTGIKFGEPFLQKLFNDSSEIFTSVPSAMALALFRTQQPENELAFATRMQNAIYYEGMPPADWNTYGKCASEFGLNAIDFAEKLQNQKLLQLTQQEFEVVSNWGIKGFPTVLLQQDQKAYVVTRGYSSIEEMEEVLDKIQSEIQKS</sequence>
<evidence type="ECO:0000313" key="2">
    <source>
        <dbReference type="EMBL" id="AEV31418.1"/>
    </source>
</evidence>
<dbReference type="RefSeq" id="WP_014200779.1">
    <property type="nucleotide sequence ID" value="NC_016599.1"/>
</dbReference>
<accession>G8R8N6</accession>
<dbReference type="Proteomes" id="UP000005631">
    <property type="component" value="Chromosome"/>
</dbReference>
<dbReference type="InterPro" id="IPR036249">
    <property type="entry name" value="Thioredoxin-like_sf"/>
</dbReference>
<dbReference type="HOGENOM" id="CLU_097497_1_0_10"/>
<organism evidence="2 3">
    <name type="scientific">Owenweeksia hongkongensis (strain DSM 17368 / CIP 108786 / JCM 12287 / NRRL B-23963 / UST20020801)</name>
    <dbReference type="NCBI Taxonomy" id="926562"/>
    <lineage>
        <taxon>Bacteria</taxon>
        <taxon>Pseudomonadati</taxon>
        <taxon>Bacteroidota</taxon>
        <taxon>Flavobacteriia</taxon>
        <taxon>Flavobacteriales</taxon>
        <taxon>Owenweeksiaceae</taxon>
        <taxon>Owenweeksia</taxon>
    </lineage>
</organism>
<dbReference type="CDD" id="cd03025">
    <property type="entry name" value="DsbA_FrnE_like"/>
    <property type="match status" value="1"/>
</dbReference>
<dbReference type="AlphaFoldDB" id="G8R8N6"/>
<dbReference type="GO" id="GO:0016491">
    <property type="term" value="F:oxidoreductase activity"/>
    <property type="evidence" value="ECO:0007669"/>
    <property type="project" value="InterPro"/>
</dbReference>
<feature type="domain" description="DSBA-like thioredoxin" evidence="1">
    <location>
        <begin position="8"/>
        <end position="207"/>
    </location>
</feature>
<evidence type="ECO:0000259" key="1">
    <source>
        <dbReference type="Pfam" id="PF01323"/>
    </source>
</evidence>
<dbReference type="eggNOG" id="COG3531">
    <property type="taxonomic scope" value="Bacteria"/>
</dbReference>
<dbReference type="OrthoDB" id="9813770at2"/>
<dbReference type="Gene3D" id="1.10.472.60">
    <property type="entry name" value="putative protein disulfide isomerase domain"/>
    <property type="match status" value="1"/>
</dbReference>
<dbReference type="PANTHER" id="PTHR13887">
    <property type="entry name" value="GLUTATHIONE S-TRANSFERASE KAPPA"/>
    <property type="match status" value="1"/>
</dbReference>
<dbReference type="Pfam" id="PF01323">
    <property type="entry name" value="DSBA"/>
    <property type="match status" value="1"/>
</dbReference>
<dbReference type="PATRIC" id="fig|926562.3.peg.409"/>
<dbReference type="InterPro" id="IPR001853">
    <property type="entry name" value="DSBA-like_thioredoxin_dom"/>
</dbReference>
<dbReference type="SUPFAM" id="SSF52833">
    <property type="entry name" value="Thioredoxin-like"/>
    <property type="match status" value="1"/>
</dbReference>
<keyword evidence="3" id="KW-1185">Reference proteome</keyword>
<dbReference type="PANTHER" id="PTHR13887:SF54">
    <property type="entry name" value="DSBA FAMILY PROTEIN"/>
    <property type="match status" value="1"/>
</dbReference>
<gene>
    <name evidence="2" type="ordered locus">Oweho_0399</name>
</gene>
<dbReference type="EMBL" id="CP003156">
    <property type="protein sequence ID" value="AEV31418.1"/>
    <property type="molecule type" value="Genomic_DNA"/>
</dbReference>
<reference evidence="2 3" key="1">
    <citation type="journal article" date="2012" name="Stand. Genomic Sci.">
        <title>Genome sequence of the orange-pigmented seawater bacterium Owenweeksia hongkongensis type strain (UST20020801(T)).</title>
        <authorList>
            <person name="Riedel T."/>
            <person name="Held B."/>
            <person name="Nolan M."/>
            <person name="Lucas S."/>
            <person name="Lapidus A."/>
            <person name="Tice H."/>
            <person name="Del Rio T.G."/>
            <person name="Cheng J.F."/>
            <person name="Han C."/>
            <person name="Tapia R."/>
            <person name="Goodwin L.A."/>
            <person name="Pitluck S."/>
            <person name="Liolios K."/>
            <person name="Mavromatis K."/>
            <person name="Pagani I."/>
            <person name="Ivanova N."/>
            <person name="Mikhailova N."/>
            <person name="Pati A."/>
            <person name="Chen A."/>
            <person name="Palaniappan K."/>
            <person name="Rohde M."/>
            <person name="Tindall B.J."/>
            <person name="Detter J.C."/>
            <person name="Goker M."/>
            <person name="Woyke T."/>
            <person name="Bristow J."/>
            <person name="Eisen J.A."/>
            <person name="Markowitz V."/>
            <person name="Hugenholtz P."/>
            <person name="Klenk H.P."/>
            <person name="Kyrpides N.C."/>
        </authorList>
    </citation>
    <scope>NUCLEOTIDE SEQUENCE</scope>
    <source>
        <strain evidence="3">DSM 17368 / JCM 12287 / NRRL B-23963</strain>
    </source>
</reference>
<evidence type="ECO:0000313" key="3">
    <source>
        <dbReference type="Proteomes" id="UP000005631"/>
    </source>
</evidence>
<dbReference type="STRING" id="926562.Oweho_0399"/>
<name>G8R8N6_OWEHD</name>
<dbReference type="Gene3D" id="3.40.30.10">
    <property type="entry name" value="Glutaredoxin"/>
    <property type="match status" value="1"/>
</dbReference>
<proteinExistence type="predicted"/>